<evidence type="ECO:0000256" key="7">
    <source>
        <dbReference type="ARBA" id="ARBA00043224"/>
    </source>
</evidence>
<proteinExistence type="inferred from homology"/>
<gene>
    <name evidence="10" type="ORF">GCM10010984_22190</name>
    <name evidence="11" type="ORF">SAMN05443634_102102</name>
</gene>
<dbReference type="OrthoDB" id="9791276at2"/>
<dbReference type="GO" id="GO:0019363">
    <property type="term" value="P:pyridine nucleotide biosynthetic process"/>
    <property type="evidence" value="ECO:0007669"/>
    <property type="project" value="UniProtKB-KW"/>
</dbReference>
<dbReference type="RefSeq" id="WP_072929426.1">
    <property type="nucleotide sequence ID" value="NZ_BMFL01000014.1"/>
</dbReference>
<dbReference type="NCBIfam" id="NF008623">
    <property type="entry name" value="PRK11609.1"/>
    <property type="match status" value="1"/>
</dbReference>
<dbReference type="EMBL" id="FRBH01000002">
    <property type="protein sequence ID" value="SHK60795.1"/>
    <property type="molecule type" value="Genomic_DNA"/>
</dbReference>
<comment type="similarity">
    <text evidence="1">Belongs to the isochorismatase family.</text>
</comment>
<keyword evidence="2" id="KW-0662">Pyridine nucleotide biosynthesis</keyword>
<dbReference type="PANTHER" id="PTHR11080">
    <property type="entry name" value="PYRAZINAMIDASE/NICOTINAMIDASE"/>
    <property type="match status" value="1"/>
</dbReference>
<sequence length="200" mass="22366">MRALIIVDLQNDFLPGGALAVNEGDKIIQRINQLQEKYDIIVATQDWHPSQHKSFASMHAGKEPFEVIDLNGTRQVLWPDHCVQGSKGAELHKDLNQNKIRAIFRKGMNPEVDSYSAFFDVNKKNPTGLDGFLKNLNVTSVFVCGLAADYCVYYTAKDALELGYTTSILEGSTKAINPEYFEELKQDFTKKGGSVSTYLL</sequence>
<dbReference type="EMBL" id="BMFL01000014">
    <property type="protein sequence ID" value="GGF04412.1"/>
    <property type="molecule type" value="Genomic_DNA"/>
</dbReference>
<dbReference type="Proteomes" id="UP000184120">
    <property type="component" value="Unassembled WGS sequence"/>
</dbReference>
<dbReference type="CDD" id="cd01011">
    <property type="entry name" value="nicotinamidase"/>
    <property type="match status" value="1"/>
</dbReference>
<dbReference type="PANTHER" id="PTHR11080:SF2">
    <property type="entry name" value="LD05707P"/>
    <property type="match status" value="1"/>
</dbReference>
<dbReference type="GO" id="GO:0046872">
    <property type="term" value="F:metal ion binding"/>
    <property type="evidence" value="ECO:0007669"/>
    <property type="project" value="UniProtKB-KW"/>
</dbReference>
<dbReference type="FunFam" id="3.40.50.850:FF:000006">
    <property type="entry name" value="Bifunctional pyrazinamidase/nicotinamidase"/>
    <property type="match status" value="1"/>
</dbReference>
<protein>
    <recommendedName>
        <fullName evidence="8">Nicotinamidase</fullName>
        <ecNumber evidence="6">3.5.1.19</ecNumber>
    </recommendedName>
    <alternativeName>
        <fullName evidence="7">Nicotinamide deamidase</fullName>
    </alternativeName>
</protein>
<dbReference type="Pfam" id="PF00857">
    <property type="entry name" value="Isochorismatase"/>
    <property type="match status" value="1"/>
</dbReference>
<evidence type="ECO:0000256" key="6">
    <source>
        <dbReference type="ARBA" id="ARBA00039017"/>
    </source>
</evidence>
<reference evidence="13" key="4">
    <citation type="journal article" date="2019" name="Int. J. Syst. Evol. Microbiol.">
        <title>The Global Catalogue of Microorganisms (GCM) 10K type strain sequencing project: providing services to taxonomists for standard genome sequencing and annotation.</title>
        <authorList>
            <consortium name="The Broad Institute Genomics Platform"/>
            <consortium name="The Broad Institute Genome Sequencing Center for Infectious Disease"/>
            <person name="Wu L."/>
            <person name="Ma J."/>
        </authorList>
    </citation>
    <scope>NUCLEOTIDE SEQUENCE [LARGE SCALE GENOMIC DNA]</scope>
    <source>
        <strain evidence="13">CGMCC 1.12707</strain>
    </source>
</reference>
<evidence type="ECO:0000256" key="8">
    <source>
        <dbReference type="ARBA" id="ARBA00072277"/>
    </source>
</evidence>
<dbReference type="Proteomes" id="UP000650994">
    <property type="component" value="Unassembled WGS sequence"/>
</dbReference>
<dbReference type="AlphaFoldDB" id="A0A1M6TUS7"/>
<dbReference type="GO" id="GO:0008936">
    <property type="term" value="F:nicotinamidase activity"/>
    <property type="evidence" value="ECO:0007669"/>
    <property type="project" value="UniProtKB-EC"/>
</dbReference>
<evidence type="ECO:0000313" key="13">
    <source>
        <dbReference type="Proteomes" id="UP000650994"/>
    </source>
</evidence>
<dbReference type="SUPFAM" id="SSF52499">
    <property type="entry name" value="Isochorismatase-like hydrolases"/>
    <property type="match status" value="1"/>
</dbReference>
<keyword evidence="13" id="KW-1185">Reference proteome</keyword>
<dbReference type="Gene3D" id="3.40.50.850">
    <property type="entry name" value="Isochorismatase-like"/>
    <property type="match status" value="1"/>
</dbReference>
<evidence type="ECO:0000313" key="12">
    <source>
        <dbReference type="Proteomes" id="UP000184120"/>
    </source>
</evidence>
<reference evidence="12" key="2">
    <citation type="submission" date="2016-11" db="EMBL/GenBank/DDBJ databases">
        <authorList>
            <person name="Varghese N."/>
            <person name="Submissions S."/>
        </authorList>
    </citation>
    <scope>NUCLEOTIDE SEQUENCE [LARGE SCALE GENOMIC DNA]</scope>
    <source>
        <strain evidence="12">DSM 27989</strain>
    </source>
</reference>
<evidence type="ECO:0000313" key="10">
    <source>
        <dbReference type="EMBL" id="GGF04412.1"/>
    </source>
</evidence>
<dbReference type="InterPro" id="IPR000868">
    <property type="entry name" value="Isochorismatase-like_dom"/>
</dbReference>
<evidence type="ECO:0000256" key="4">
    <source>
        <dbReference type="ARBA" id="ARBA00022801"/>
    </source>
</evidence>
<feature type="domain" description="Isochorismatase-like" evidence="9">
    <location>
        <begin position="3"/>
        <end position="195"/>
    </location>
</feature>
<reference evidence="10" key="5">
    <citation type="submission" date="2024-05" db="EMBL/GenBank/DDBJ databases">
        <authorList>
            <person name="Sun Q."/>
            <person name="Zhou Y."/>
        </authorList>
    </citation>
    <scope>NUCLEOTIDE SEQUENCE</scope>
    <source>
        <strain evidence="10">CGMCC 1.12707</strain>
    </source>
</reference>
<evidence type="ECO:0000259" key="9">
    <source>
        <dbReference type="Pfam" id="PF00857"/>
    </source>
</evidence>
<reference evidence="10" key="1">
    <citation type="journal article" date="2014" name="Int. J. Syst. Evol. Microbiol.">
        <title>Complete genome of a new Firmicutes species belonging to the dominant human colonic microbiota ('Ruminococcus bicirculans') reveals two chromosomes and a selective capacity to utilize plant glucans.</title>
        <authorList>
            <consortium name="NISC Comparative Sequencing Program"/>
            <person name="Wegmann U."/>
            <person name="Louis P."/>
            <person name="Goesmann A."/>
            <person name="Henrissat B."/>
            <person name="Duncan S.H."/>
            <person name="Flint H.J."/>
        </authorList>
    </citation>
    <scope>NUCLEOTIDE SEQUENCE</scope>
    <source>
        <strain evidence="10">CGMCC 1.12707</strain>
    </source>
</reference>
<evidence type="ECO:0000313" key="11">
    <source>
        <dbReference type="EMBL" id="SHK60795.1"/>
    </source>
</evidence>
<dbReference type="EC" id="3.5.1.19" evidence="6"/>
<accession>A0A1M6TUS7</accession>
<dbReference type="InterPro" id="IPR052347">
    <property type="entry name" value="Isochorismatase_Nicotinamidase"/>
</dbReference>
<name>A0A1M6TUS7_9FLAO</name>
<organism evidence="11 12">
    <name type="scientific">Chishuiella changwenlii</name>
    <dbReference type="NCBI Taxonomy" id="1434701"/>
    <lineage>
        <taxon>Bacteria</taxon>
        <taxon>Pseudomonadati</taxon>
        <taxon>Bacteroidota</taxon>
        <taxon>Flavobacteriia</taxon>
        <taxon>Flavobacteriales</taxon>
        <taxon>Weeksellaceae</taxon>
        <taxon>Chishuiella</taxon>
    </lineage>
</organism>
<comment type="pathway">
    <text evidence="5">Cofactor biosynthesis; nicotinate biosynthesis; nicotinate from nicotinamide: step 1/1.</text>
</comment>
<evidence type="ECO:0000256" key="2">
    <source>
        <dbReference type="ARBA" id="ARBA00022642"/>
    </source>
</evidence>
<evidence type="ECO:0000256" key="3">
    <source>
        <dbReference type="ARBA" id="ARBA00022723"/>
    </source>
</evidence>
<dbReference type="STRING" id="1434701.SAMN05443634_102102"/>
<keyword evidence="4" id="KW-0378">Hydrolase</keyword>
<evidence type="ECO:0000256" key="5">
    <source>
        <dbReference type="ARBA" id="ARBA00037900"/>
    </source>
</evidence>
<evidence type="ECO:0000256" key="1">
    <source>
        <dbReference type="ARBA" id="ARBA00006336"/>
    </source>
</evidence>
<dbReference type="InterPro" id="IPR036380">
    <property type="entry name" value="Isochorismatase-like_sf"/>
</dbReference>
<keyword evidence="3" id="KW-0479">Metal-binding</keyword>
<reference evidence="11" key="3">
    <citation type="submission" date="2016-11" db="EMBL/GenBank/DDBJ databases">
        <authorList>
            <person name="Jaros S."/>
            <person name="Januszkiewicz K."/>
            <person name="Wedrychowicz H."/>
        </authorList>
    </citation>
    <scope>NUCLEOTIDE SEQUENCE [LARGE SCALE GENOMIC DNA]</scope>
    <source>
        <strain evidence="11">DSM 27989</strain>
    </source>
</reference>